<feature type="region of interest" description="Disordered" evidence="5">
    <location>
        <begin position="27"/>
        <end position="72"/>
    </location>
</feature>
<evidence type="ECO:0000313" key="7">
    <source>
        <dbReference type="EMBL" id="CAF2118262.1"/>
    </source>
</evidence>
<evidence type="ECO:0000256" key="3">
    <source>
        <dbReference type="ARBA" id="ARBA00023204"/>
    </source>
</evidence>
<gene>
    <name evidence="7" type="ORF">WKI299_LOCUS23836</name>
</gene>
<proteinExistence type="predicted"/>
<dbReference type="AlphaFoldDB" id="A0A816VW53"/>
<feature type="compositionally biased region" description="Polar residues" evidence="5">
    <location>
        <begin position="27"/>
        <end position="44"/>
    </location>
</feature>
<name>A0A816VW53_9BILA</name>
<dbReference type="InterPro" id="IPR022043">
    <property type="entry name" value="CAF1A_DD"/>
</dbReference>
<feature type="compositionally biased region" description="Basic and acidic residues" evidence="5">
    <location>
        <begin position="45"/>
        <end position="72"/>
    </location>
</feature>
<dbReference type="Proteomes" id="UP000663856">
    <property type="component" value="Unassembled WGS sequence"/>
</dbReference>
<dbReference type="PANTHER" id="PTHR15272">
    <property type="entry name" value="CHROMATIN ASSEMBLY FACTOR 1 SUBUNIT A CAF-1 SUBUNIT A"/>
    <property type="match status" value="1"/>
</dbReference>
<evidence type="ECO:0000313" key="8">
    <source>
        <dbReference type="Proteomes" id="UP000663856"/>
    </source>
</evidence>
<keyword evidence="3" id="KW-0234">DNA repair</keyword>
<feature type="domain" description="Chromatin assembly factor 1 subunit A dimerization" evidence="6">
    <location>
        <begin position="292"/>
        <end position="364"/>
    </location>
</feature>
<evidence type="ECO:0000259" key="6">
    <source>
        <dbReference type="Pfam" id="PF12253"/>
    </source>
</evidence>
<sequence>MDADNNNANYSSSDECVVLSVASLNRTYSTETDGSKPSTPNPRLSKTELVQRKSERDAKKAEEEAVRAEKKRLKDELKAKRAAEIQLEKTRKAEELQLEKLRKAEERARKAEELQLEKARKAEELLLEKARKAEELQLEKARKAEELQLEKARRAEEKARKEAEIASKKAEQIKKNEQKQAAAQKQELCHKQMATYMDRFFKPIEKQKEGQTSTGSLNSIVQRCTTEFDQLVSKQDVSFVSDIIENIKAMKKLDLETNSRPRLNSDSNSNQVIIISSSAATTANNPYVLKTRYIHFPEKYFNRPPYYGTFKKALSTNVNPLQPEASIDNIDYAVDSEGEWEEPCKDGEELRSDADDLSDAEIMDDDSDTDSFIVPHGHLSDDELNEDEQQQSTSTKQAREAAKTHVWDKKVARLNQQRELKPLFGCIHDPTLDVKVKFELSNYLHQFQRILVPKEILQRVEPDDKEQEITDETTSKKVSRKKSLVSKKVPPVTDQQQPVATNPLVLTPTVKRAGSATNIVEGASPSKRRKMNSNENCSITDDTDVIMADIEAMTTSKMNVLEDASNVSDIKSSPLTIISNDEIKIESTPICTLLIPKRKQPPA</sequence>
<evidence type="ECO:0000256" key="5">
    <source>
        <dbReference type="SAM" id="MobiDB-lite"/>
    </source>
</evidence>
<protein>
    <recommendedName>
        <fullName evidence="6">Chromatin assembly factor 1 subunit A dimerization domain-containing protein</fullName>
    </recommendedName>
</protein>
<accession>A0A816VW53</accession>
<dbReference type="GO" id="GO:0005634">
    <property type="term" value="C:nucleus"/>
    <property type="evidence" value="ECO:0007669"/>
    <property type="project" value="UniProtKB-SubCell"/>
</dbReference>
<dbReference type="GO" id="GO:0033186">
    <property type="term" value="C:CAF-1 complex"/>
    <property type="evidence" value="ECO:0007669"/>
    <property type="project" value="TreeGrafter"/>
</dbReference>
<evidence type="ECO:0000256" key="4">
    <source>
        <dbReference type="ARBA" id="ARBA00023242"/>
    </source>
</evidence>
<comment type="subcellular location">
    <subcellularLocation>
        <location evidence="1">Nucleus</location>
    </subcellularLocation>
</comment>
<dbReference type="PANTHER" id="PTHR15272:SF0">
    <property type="entry name" value="CHROMATIN ASSEMBLY FACTOR 1 SUBUNIT A"/>
    <property type="match status" value="1"/>
</dbReference>
<dbReference type="GO" id="GO:0006281">
    <property type="term" value="P:DNA repair"/>
    <property type="evidence" value="ECO:0007669"/>
    <property type="project" value="UniProtKB-KW"/>
</dbReference>
<keyword evidence="4" id="KW-0539">Nucleus</keyword>
<organism evidence="7 8">
    <name type="scientific">Rotaria magnacalcarata</name>
    <dbReference type="NCBI Taxonomy" id="392030"/>
    <lineage>
        <taxon>Eukaryota</taxon>
        <taxon>Metazoa</taxon>
        <taxon>Spiralia</taxon>
        <taxon>Gnathifera</taxon>
        <taxon>Rotifera</taxon>
        <taxon>Eurotatoria</taxon>
        <taxon>Bdelloidea</taxon>
        <taxon>Philodinida</taxon>
        <taxon>Philodinidae</taxon>
        <taxon>Rotaria</taxon>
    </lineage>
</organism>
<feature type="region of interest" description="Disordered" evidence="5">
    <location>
        <begin position="463"/>
        <end position="495"/>
    </location>
</feature>
<keyword evidence="2" id="KW-0227">DNA damage</keyword>
<dbReference type="Pfam" id="PF12253">
    <property type="entry name" value="CAF1A_dimeriz"/>
    <property type="match status" value="1"/>
</dbReference>
<reference evidence="7" key="1">
    <citation type="submission" date="2021-02" db="EMBL/GenBank/DDBJ databases">
        <authorList>
            <person name="Nowell W R."/>
        </authorList>
    </citation>
    <scope>NUCLEOTIDE SEQUENCE</scope>
</reference>
<dbReference type="EMBL" id="CAJNRF010010188">
    <property type="protein sequence ID" value="CAF2118262.1"/>
    <property type="molecule type" value="Genomic_DNA"/>
</dbReference>
<comment type="caution">
    <text evidence="7">The sequence shown here is derived from an EMBL/GenBank/DDBJ whole genome shotgun (WGS) entry which is preliminary data.</text>
</comment>
<evidence type="ECO:0000256" key="1">
    <source>
        <dbReference type="ARBA" id="ARBA00004123"/>
    </source>
</evidence>
<evidence type="ECO:0000256" key="2">
    <source>
        <dbReference type="ARBA" id="ARBA00022763"/>
    </source>
</evidence>
<dbReference type="GO" id="GO:0006334">
    <property type="term" value="P:nucleosome assembly"/>
    <property type="evidence" value="ECO:0007669"/>
    <property type="project" value="TreeGrafter"/>
</dbReference>
<feature type="region of interest" description="Disordered" evidence="5">
    <location>
        <begin position="363"/>
        <end position="404"/>
    </location>
</feature>